<name>A0A8D8C2Y8_CULPI</name>
<proteinExistence type="predicted"/>
<dbReference type="EMBL" id="HBUE01102755">
    <property type="protein sequence ID" value="CAG6486123.1"/>
    <property type="molecule type" value="Transcribed_RNA"/>
</dbReference>
<dbReference type="EMBL" id="HBUE01102754">
    <property type="protein sequence ID" value="CAG6486121.1"/>
    <property type="molecule type" value="Transcribed_RNA"/>
</dbReference>
<protein>
    <submittedName>
        <fullName evidence="1">(northern house mosquito) hypothetical protein</fullName>
    </submittedName>
</protein>
<accession>A0A8D8C2Y8</accession>
<sequence length="104" mass="11790">MSRTPLTCFYSWTCFRTSSRSSRPDSKGSPLRCSKFAPTYSPSTLAAVNCSRSTGRGRTFRKHSTHPIRRWSPPTKIVPTRCSFWRGCSRVTRKPSVSPESRDS</sequence>
<evidence type="ECO:0000313" key="1">
    <source>
        <dbReference type="EMBL" id="CAG6486121.1"/>
    </source>
</evidence>
<reference evidence="1" key="1">
    <citation type="submission" date="2021-05" db="EMBL/GenBank/DDBJ databases">
        <authorList>
            <person name="Alioto T."/>
            <person name="Alioto T."/>
            <person name="Gomez Garrido J."/>
        </authorList>
    </citation>
    <scope>NUCLEOTIDE SEQUENCE</scope>
</reference>
<organism evidence="1">
    <name type="scientific">Culex pipiens</name>
    <name type="common">House mosquito</name>
    <dbReference type="NCBI Taxonomy" id="7175"/>
    <lineage>
        <taxon>Eukaryota</taxon>
        <taxon>Metazoa</taxon>
        <taxon>Ecdysozoa</taxon>
        <taxon>Arthropoda</taxon>
        <taxon>Hexapoda</taxon>
        <taxon>Insecta</taxon>
        <taxon>Pterygota</taxon>
        <taxon>Neoptera</taxon>
        <taxon>Endopterygota</taxon>
        <taxon>Diptera</taxon>
        <taxon>Nematocera</taxon>
        <taxon>Culicoidea</taxon>
        <taxon>Culicidae</taxon>
        <taxon>Culicinae</taxon>
        <taxon>Culicini</taxon>
        <taxon>Culex</taxon>
        <taxon>Culex</taxon>
    </lineage>
</organism>
<dbReference type="AlphaFoldDB" id="A0A8D8C2Y8"/>